<dbReference type="GO" id="GO:0005737">
    <property type="term" value="C:cytoplasm"/>
    <property type="evidence" value="ECO:0007669"/>
    <property type="project" value="TreeGrafter"/>
</dbReference>
<evidence type="ECO:0000313" key="3">
    <source>
        <dbReference type="EMBL" id="KAG6418033.1"/>
    </source>
</evidence>
<gene>
    <name evidence="3" type="ORF">SASPL_120231</name>
</gene>
<reference evidence="3" key="1">
    <citation type="submission" date="2018-01" db="EMBL/GenBank/DDBJ databases">
        <authorList>
            <person name="Mao J.F."/>
        </authorList>
    </citation>
    <scope>NUCLEOTIDE SEQUENCE</scope>
    <source>
        <strain evidence="3">Huo1</strain>
        <tissue evidence="3">Leaf</tissue>
    </source>
</reference>
<evidence type="ECO:0000256" key="1">
    <source>
        <dbReference type="SAM" id="MobiDB-lite"/>
    </source>
</evidence>
<organism evidence="3">
    <name type="scientific">Salvia splendens</name>
    <name type="common">Scarlet sage</name>
    <dbReference type="NCBI Taxonomy" id="180675"/>
    <lineage>
        <taxon>Eukaryota</taxon>
        <taxon>Viridiplantae</taxon>
        <taxon>Streptophyta</taxon>
        <taxon>Embryophyta</taxon>
        <taxon>Tracheophyta</taxon>
        <taxon>Spermatophyta</taxon>
        <taxon>Magnoliopsida</taxon>
        <taxon>eudicotyledons</taxon>
        <taxon>Gunneridae</taxon>
        <taxon>Pentapetalae</taxon>
        <taxon>asterids</taxon>
        <taxon>lamiids</taxon>
        <taxon>Lamiales</taxon>
        <taxon>Lamiaceae</taxon>
        <taxon>Nepetoideae</taxon>
        <taxon>Mentheae</taxon>
        <taxon>Salviinae</taxon>
        <taxon>Salvia</taxon>
        <taxon>Salvia subgen. Calosphace</taxon>
        <taxon>core Calosphace</taxon>
    </lineage>
</organism>
<dbReference type="Proteomes" id="UP000298416">
    <property type="component" value="Unassembled WGS sequence"/>
</dbReference>
<keyword evidence="4" id="KW-1185">Reference proteome</keyword>
<dbReference type="GO" id="GO:0046872">
    <property type="term" value="F:metal ion binding"/>
    <property type="evidence" value="ECO:0007669"/>
    <property type="project" value="InterPro"/>
</dbReference>
<feature type="compositionally biased region" description="Polar residues" evidence="1">
    <location>
        <begin position="550"/>
        <end position="567"/>
    </location>
</feature>
<dbReference type="PANTHER" id="PTHR23509">
    <property type="entry name" value="PA-PL1 PHOSPHOLIPASE FAMILY"/>
    <property type="match status" value="1"/>
</dbReference>
<feature type="compositionally biased region" description="Low complexity" evidence="1">
    <location>
        <begin position="517"/>
        <end position="536"/>
    </location>
</feature>
<reference evidence="3" key="2">
    <citation type="submission" date="2020-08" db="EMBL/GenBank/DDBJ databases">
        <title>Plant Genome Project.</title>
        <authorList>
            <person name="Zhang R.-G."/>
        </authorList>
    </citation>
    <scope>NUCLEOTIDE SEQUENCE</scope>
    <source>
        <strain evidence="3">Huo1</strain>
        <tissue evidence="3">Leaf</tissue>
    </source>
</reference>
<feature type="region of interest" description="Disordered" evidence="1">
    <location>
        <begin position="1"/>
        <end position="23"/>
    </location>
</feature>
<dbReference type="InterPro" id="IPR029058">
    <property type="entry name" value="AB_hydrolase_fold"/>
</dbReference>
<dbReference type="AlphaFoldDB" id="A0A8X8ZV27"/>
<sequence length="961" mass="109652">MKSDATAAGGEVNEPSPDMLKNTPLNIMRLSSEIEQCEGRQKYLARTTSPSDGGDVRWYFCKAPLAPNELAASVPQTEIVGKGDYFRFGMRDSLAIEASFLQREDELLSTWWKECAESSAGPIETSFVSKSPLHINRTLPGTPQSNQRYSTDEERVGVPVKGGLYEVDLVRRHCFPVYWNGHNRRVLRGHWFACKGGLDWLPLREDVSEQLEYAYRNQVWRRRTFQLSGLYAARVDIQGPTPGLHALFTGEDDTWKAWLGVDVSGISGVVKFGKNGINIRRGYAPPQSQKPTQDELRQQQEEEMDDYCSQVRQDFSEDIGVKFLEYVRNIKNRVRPSLTGQVPVGHLVFMVHGIGQRLEKSNLVDDVGDFRLITARVAERHLTFHQLATQRILYIPCQWRKGLTLSGEAAVEKITLDGVRGLRRMLSATVHDVLYYMSPIYCQEIIDSVSNQLNKLYLKFLKRNPGYDGKVSIYGHSLGSVLSYDILCHQETLTSPFPMEWMYKEKNKNNIPHSVRNNLTSNNSPNSNSRCESSENVLSENMDLVEEPTEGTSNPLGPPISSESDLSSLGGNADELFHSLYDMDFNKNDPINEPDTMRTDAVLFDDSTENFHRSKADKIRLLMEEKDLLKAKVKEFEADCYGKEVLSVNAKKNSSDVNQSDPKRRQHGHRDCLKSYTPQIRYTKLEFKVTSSLSLKISFFLLTHSLQLGLLLEFFSPFEMFVLGLVITDAFESGYTIFFLDLLLLLLGKGKEGGKRLYVVLKEFKERLASCSQAVRNHFSRVRVGVSIFKELCTVLLRQRIFWQSCCDKLAQILLCLQVKVLTLCESRSDDEDEQSASSHKKNERSYGMIMMNRLTGSRDGRVDHVLQDKTFRHPYVSTIGAHTNYWRDYDTALFMLRHLYRDVAEEPNLSSEELEGSSRSSLKGWSKQREILGEELPLTFADNVFIKHFSYQVKKMSKKH</sequence>
<dbReference type="EMBL" id="PNBA02000007">
    <property type="protein sequence ID" value="KAG6418033.1"/>
    <property type="molecule type" value="Genomic_DNA"/>
</dbReference>
<dbReference type="SMART" id="SM01127">
    <property type="entry name" value="DDHD"/>
    <property type="match status" value="1"/>
</dbReference>
<evidence type="ECO:0000313" key="4">
    <source>
        <dbReference type="Proteomes" id="UP000298416"/>
    </source>
</evidence>
<comment type="caution">
    <text evidence="3">The sequence shown here is derived from an EMBL/GenBank/DDBJ whole genome shotgun (WGS) entry which is preliminary data.</text>
</comment>
<accession>A0A8X8ZV27</accession>
<feature type="region of interest" description="Disordered" evidence="1">
    <location>
        <begin position="512"/>
        <end position="567"/>
    </location>
</feature>
<dbReference type="SUPFAM" id="SSF53474">
    <property type="entry name" value="alpha/beta-Hydrolases"/>
    <property type="match status" value="1"/>
</dbReference>
<evidence type="ECO:0000259" key="2">
    <source>
        <dbReference type="SMART" id="SM01127"/>
    </source>
</evidence>
<dbReference type="GO" id="GO:0004620">
    <property type="term" value="F:phospholipase activity"/>
    <property type="evidence" value="ECO:0007669"/>
    <property type="project" value="TreeGrafter"/>
</dbReference>
<dbReference type="InterPro" id="IPR058055">
    <property type="entry name" value="PA-PLA1"/>
</dbReference>
<protein>
    <recommendedName>
        <fullName evidence="2">DDHD domain-containing protein</fullName>
    </recommendedName>
</protein>
<feature type="domain" description="DDHD" evidence="2">
    <location>
        <begin position="731"/>
        <end position="902"/>
    </location>
</feature>
<dbReference type="InterPro" id="IPR004177">
    <property type="entry name" value="DDHD_dom"/>
</dbReference>
<feature type="region of interest" description="Disordered" evidence="1">
    <location>
        <begin position="281"/>
        <end position="302"/>
    </location>
</feature>
<proteinExistence type="predicted"/>
<dbReference type="Pfam" id="PF02862">
    <property type="entry name" value="DDHD"/>
    <property type="match status" value="1"/>
</dbReference>
<dbReference type="PANTHER" id="PTHR23509:SF10">
    <property type="entry name" value="LD21067P"/>
    <property type="match status" value="1"/>
</dbReference>
<name>A0A8X8ZV27_SALSN</name>